<dbReference type="Gene3D" id="3.40.50.620">
    <property type="entry name" value="HUPs"/>
    <property type="match status" value="1"/>
</dbReference>
<protein>
    <submittedName>
        <fullName evidence="3">Universal stress protein</fullName>
    </submittedName>
</protein>
<dbReference type="AlphaFoldDB" id="A0A9X2DS39"/>
<dbReference type="InterPro" id="IPR006016">
    <property type="entry name" value="UspA"/>
</dbReference>
<dbReference type="PRINTS" id="PR01438">
    <property type="entry name" value="UNVRSLSTRESS"/>
</dbReference>
<sequence length="138" mass="15037">MFKRILVPADGSDHSCRAAEYAANLAQTFSATIMIVYVVDGTTAKTDVLAANSKYEVEKKRKDKLAPVMELIEKAGVTYETRFIHGVPGPAIVKFANEGKYDCLVVGSRGLNRLQTMVLGSVSHKVVKRANLPVLVVK</sequence>
<evidence type="ECO:0000256" key="1">
    <source>
        <dbReference type="ARBA" id="ARBA00008791"/>
    </source>
</evidence>
<dbReference type="Pfam" id="PF00582">
    <property type="entry name" value="Usp"/>
    <property type="match status" value="1"/>
</dbReference>
<dbReference type="EMBL" id="JAMBOL010000012">
    <property type="protein sequence ID" value="MCM3715125.1"/>
    <property type="molecule type" value="Genomic_DNA"/>
</dbReference>
<accession>A0A9X2DS39</accession>
<feature type="domain" description="UspA" evidence="2">
    <location>
        <begin position="1"/>
        <end position="138"/>
    </location>
</feature>
<keyword evidence="4" id="KW-1185">Reference proteome</keyword>
<proteinExistence type="inferred from homology"/>
<evidence type="ECO:0000259" key="2">
    <source>
        <dbReference type="Pfam" id="PF00582"/>
    </source>
</evidence>
<comment type="similarity">
    <text evidence="1">Belongs to the universal stress protein A family.</text>
</comment>
<dbReference type="Proteomes" id="UP001139179">
    <property type="component" value="Unassembled WGS sequence"/>
</dbReference>
<organism evidence="3 4">
    <name type="scientific">Halalkalibacter oceani</name>
    <dbReference type="NCBI Taxonomy" id="1653776"/>
    <lineage>
        <taxon>Bacteria</taxon>
        <taxon>Bacillati</taxon>
        <taxon>Bacillota</taxon>
        <taxon>Bacilli</taxon>
        <taxon>Bacillales</taxon>
        <taxon>Bacillaceae</taxon>
        <taxon>Halalkalibacter</taxon>
    </lineage>
</organism>
<evidence type="ECO:0000313" key="3">
    <source>
        <dbReference type="EMBL" id="MCM3715125.1"/>
    </source>
</evidence>
<dbReference type="CDD" id="cd00293">
    <property type="entry name" value="USP-like"/>
    <property type="match status" value="1"/>
</dbReference>
<reference evidence="3" key="1">
    <citation type="submission" date="2022-05" db="EMBL/GenBank/DDBJ databases">
        <title>Comparative Genomics of Spacecraft Associated Microbes.</title>
        <authorList>
            <person name="Tran M.T."/>
            <person name="Wright A."/>
            <person name="Seuylemezian A."/>
            <person name="Eisen J."/>
            <person name="Coil D."/>
        </authorList>
    </citation>
    <scope>NUCLEOTIDE SEQUENCE</scope>
    <source>
        <strain evidence="3">214.1.1</strain>
    </source>
</reference>
<evidence type="ECO:0000313" key="4">
    <source>
        <dbReference type="Proteomes" id="UP001139179"/>
    </source>
</evidence>
<dbReference type="PANTHER" id="PTHR46268:SF6">
    <property type="entry name" value="UNIVERSAL STRESS PROTEIN UP12"/>
    <property type="match status" value="1"/>
</dbReference>
<dbReference type="InterPro" id="IPR006015">
    <property type="entry name" value="Universal_stress_UspA"/>
</dbReference>
<gene>
    <name evidence="3" type="ORF">M3202_13635</name>
</gene>
<dbReference type="InterPro" id="IPR014729">
    <property type="entry name" value="Rossmann-like_a/b/a_fold"/>
</dbReference>
<dbReference type="SUPFAM" id="SSF52402">
    <property type="entry name" value="Adenine nucleotide alpha hydrolases-like"/>
    <property type="match status" value="1"/>
</dbReference>
<dbReference type="PANTHER" id="PTHR46268">
    <property type="entry name" value="STRESS RESPONSE PROTEIN NHAX"/>
    <property type="match status" value="1"/>
</dbReference>
<name>A0A9X2DS39_9BACI</name>
<comment type="caution">
    <text evidence="3">The sequence shown here is derived from an EMBL/GenBank/DDBJ whole genome shotgun (WGS) entry which is preliminary data.</text>
</comment>